<dbReference type="EMBL" id="CAMKVN010002845">
    <property type="protein sequence ID" value="CAI2182820.1"/>
    <property type="molecule type" value="Genomic_DNA"/>
</dbReference>
<evidence type="ECO:0000313" key="1">
    <source>
        <dbReference type="EMBL" id="CAI2182820.1"/>
    </source>
</evidence>
<name>A0A9W4SVE7_9GLOM</name>
<comment type="caution">
    <text evidence="1">The sequence shown here is derived from an EMBL/GenBank/DDBJ whole genome shotgun (WGS) entry which is preliminary data.</text>
</comment>
<dbReference type="Proteomes" id="UP001153678">
    <property type="component" value="Unassembled WGS sequence"/>
</dbReference>
<reference evidence="1" key="1">
    <citation type="submission" date="2022-08" db="EMBL/GenBank/DDBJ databases">
        <authorList>
            <person name="Kallberg Y."/>
            <person name="Tangrot J."/>
            <person name="Rosling A."/>
        </authorList>
    </citation>
    <scope>NUCLEOTIDE SEQUENCE</scope>
    <source>
        <strain evidence="1">Wild A</strain>
    </source>
</reference>
<protein>
    <submittedName>
        <fullName evidence="1">18952_t:CDS:1</fullName>
    </submittedName>
</protein>
<sequence length="104" mass="12345">MSFKNFQQMNQFINKYKSDVEKIKNEKTNSEELISIMNEVYQENTEVELVKSEIPKELIRKRKTQKKNAESNFAGVINTSYFHNKLLNQIQNIIRAFENDKIKA</sequence>
<gene>
    <name evidence="1" type="ORF">FWILDA_LOCUS10769</name>
</gene>
<accession>A0A9W4SVE7</accession>
<evidence type="ECO:0000313" key="2">
    <source>
        <dbReference type="Proteomes" id="UP001153678"/>
    </source>
</evidence>
<proteinExistence type="predicted"/>
<keyword evidence="2" id="KW-1185">Reference proteome</keyword>
<organism evidence="1 2">
    <name type="scientific">Funneliformis geosporum</name>
    <dbReference type="NCBI Taxonomy" id="1117311"/>
    <lineage>
        <taxon>Eukaryota</taxon>
        <taxon>Fungi</taxon>
        <taxon>Fungi incertae sedis</taxon>
        <taxon>Mucoromycota</taxon>
        <taxon>Glomeromycotina</taxon>
        <taxon>Glomeromycetes</taxon>
        <taxon>Glomerales</taxon>
        <taxon>Glomeraceae</taxon>
        <taxon>Funneliformis</taxon>
    </lineage>
</organism>
<dbReference type="AlphaFoldDB" id="A0A9W4SVE7"/>